<dbReference type="InterPro" id="IPR029480">
    <property type="entry name" value="Transpos_assoc"/>
</dbReference>
<protein>
    <recommendedName>
        <fullName evidence="6">Transposase-associated domain-containing protein</fullName>
    </recommendedName>
</protein>
<dbReference type="InterPro" id="IPR004242">
    <property type="entry name" value="Transposase_21"/>
</dbReference>
<dbReference type="Pfam" id="PF13952">
    <property type="entry name" value="DUF4216"/>
    <property type="match status" value="1"/>
</dbReference>
<dbReference type="PANTHER" id="PTHR10775:SF192">
    <property type="match status" value="1"/>
</dbReference>
<gene>
    <name evidence="5" type="primary">LOC130471846</name>
</gene>
<evidence type="ECO:0000259" key="3">
    <source>
        <dbReference type="Pfam" id="PF13963"/>
    </source>
</evidence>
<dbReference type="Pfam" id="PF02992">
    <property type="entry name" value="Transposase_21"/>
    <property type="match status" value="2"/>
</dbReference>
<evidence type="ECO:0000259" key="2">
    <source>
        <dbReference type="Pfam" id="PF13960"/>
    </source>
</evidence>
<dbReference type="RefSeq" id="XP_056698150.1">
    <property type="nucleotide sequence ID" value="XM_056842172.1"/>
</dbReference>
<evidence type="ECO:0000313" key="5">
    <source>
        <dbReference type="RefSeq" id="XP_056698150.1"/>
    </source>
</evidence>
<dbReference type="Pfam" id="PF13963">
    <property type="entry name" value="Transpos_assoc"/>
    <property type="match status" value="1"/>
</dbReference>
<dbReference type="GeneID" id="130471846"/>
<dbReference type="Proteomes" id="UP000813463">
    <property type="component" value="Chromosome 4"/>
</dbReference>
<dbReference type="PANTHER" id="PTHR10775">
    <property type="entry name" value="OS08G0208400 PROTEIN"/>
    <property type="match status" value="1"/>
</dbReference>
<sequence>MDTSWIDLRKGDTRYYNGCMEFLEVAKETLIKGKTRCPCNKCKLNKWFDLGEVGGHILFNGFYKNYRQWIFHRRVEESNTLEIPNDKENVVGRDDMNGLLRAAFKVDNSSQPTNEPQDPSLSEADFKDEYSYDMHEELNFNCEEDDEFPSTNTNEEEAKYKRLREASDEGLYEGCTTFSKLSFLLHLFHLKCMFHWSAASFNKLLKLLLDAFPNIKEFPSSYYEGMKILNDLGLGYEKIHAYPNDCMLYWGEFEEKTECHICHTSRWKNVKEKEGDVREKDKEACKKGVAAKVMRYFPLIPRLKRIYMSSKTAEDMRWHFDRKDGNIISHPADGEAWKLFDKRYEEFAKDPRSVRLGLASDGFNPYRLMNTSYSTWPGPGMNIDVYLQPLIHELKLLWEGVDAFDAYSGKNFKMRAALHSTINDFPAYAMLSGWSRRGHKACPLCADSTYAFSFGGKVVYPGCRKWLPIDHPYRSQANLFDGTEEHGLAPVRVSGSEVLKQQERVKYVFGKSKVVLKKRGRLEDDELDDDDNDDNDEDESNPIPWKKKSKLFELEYWEHNPLRHNLDVMHIEKNVCDNFLGTLLDMSKSRDDKNARLALKKLNIKPHLWLNLIQVVLTTICLQLHTPCLKKRKKDFLKSYKILKFPMGMDLICKVDEVKLGGPVHYRWMYPIERYLAFLKSHVSNKAQPEGSIAEGYLLWETIAFCSRYLESVETIFNRPKRNEDGVPDINNYLYDYVGRVVGTKKNVRVDDKSLKQAHRYVLLHSDEMKPAYNLDDSTKEGKLRKALAYGLSNRGKRMKSVIINGYKFDTVDREQSRKTQNSGIMVEADGQEYYEKLKEILELDYYGSFKVLMFRCDWVDVRRGVKTYSSGRVRVNFSKLMHTGQKLDDDPFIFSSQAKQVFYIEDEIQKGWHHVIKTKPRDLFDIPDDDDDDELLNDSVLDL</sequence>
<organism evidence="4 5">
    <name type="scientific">Spinacia oleracea</name>
    <name type="common">Spinach</name>
    <dbReference type="NCBI Taxonomy" id="3562"/>
    <lineage>
        <taxon>Eukaryota</taxon>
        <taxon>Viridiplantae</taxon>
        <taxon>Streptophyta</taxon>
        <taxon>Embryophyta</taxon>
        <taxon>Tracheophyta</taxon>
        <taxon>Spermatophyta</taxon>
        <taxon>Magnoliopsida</taxon>
        <taxon>eudicotyledons</taxon>
        <taxon>Gunneridae</taxon>
        <taxon>Pentapetalae</taxon>
        <taxon>Caryophyllales</taxon>
        <taxon>Chenopodiaceae</taxon>
        <taxon>Chenopodioideae</taxon>
        <taxon>Anserineae</taxon>
        <taxon>Spinacia</taxon>
    </lineage>
</organism>
<feature type="domain" description="DUF4218" evidence="2">
    <location>
        <begin position="652"/>
        <end position="723"/>
    </location>
</feature>
<name>A0ABM3RRG3_SPIOL</name>
<evidence type="ECO:0000259" key="1">
    <source>
        <dbReference type="Pfam" id="PF13952"/>
    </source>
</evidence>
<proteinExistence type="predicted"/>
<evidence type="ECO:0000313" key="4">
    <source>
        <dbReference type="Proteomes" id="UP000813463"/>
    </source>
</evidence>
<reference evidence="5" key="2">
    <citation type="submission" date="2025-08" db="UniProtKB">
        <authorList>
            <consortium name="RefSeq"/>
        </authorList>
    </citation>
    <scope>IDENTIFICATION</scope>
    <source>
        <tissue evidence="5">Leaf</tissue>
    </source>
</reference>
<feature type="domain" description="Transposase-associated" evidence="3">
    <location>
        <begin position="4"/>
        <end position="72"/>
    </location>
</feature>
<dbReference type="Pfam" id="PF13960">
    <property type="entry name" value="DUF4218"/>
    <property type="match status" value="1"/>
</dbReference>
<reference evidence="4" key="1">
    <citation type="journal article" date="2021" name="Nat. Commun.">
        <title>Genomic analyses provide insights into spinach domestication and the genetic basis of agronomic traits.</title>
        <authorList>
            <person name="Cai X."/>
            <person name="Sun X."/>
            <person name="Xu C."/>
            <person name="Sun H."/>
            <person name="Wang X."/>
            <person name="Ge C."/>
            <person name="Zhang Z."/>
            <person name="Wang Q."/>
            <person name="Fei Z."/>
            <person name="Jiao C."/>
            <person name="Wang Q."/>
        </authorList>
    </citation>
    <scope>NUCLEOTIDE SEQUENCE [LARGE SCALE GENOMIC DNA]</scope>
    <source>
        <strain evidence="4">cv. Varoflay</strain>
    </source>
</reference>
<keyword evidence="4" id="KW-1185">Reference proteome</keyword>
<dbReference type="InterPro" id="IPR025452">
    <property type="entry name" value="DUF4218"/>
</dbReference>
<accession>A0ABM3RRG3</accession>
<feature type="domain" description="DUF4216" evidence="1">
    <location>
        <begin position="842"/>
        <end position="915"/>
    </location>
</feature>
<evidence type="ECO:0008006" key="6">
    <source>
        <dbReference type="Google" id="ProtNLM"/>
    </source>
</evidence>
<dbReference type="InterPro" id="IPR025312">
    <property type="entry name" value="DUF4216"/>
</dbReference>